<feature type="signal peptide" evidence="2">
    <location>
        <begin position="1"/>
        <end position="18"/>
    </location>
</feature>
<dbReference type="OrthoDB" id="1857675at2759"/>
<dbReference type="STRING" id="157652.A0A371HV37"/>
<dbReference type="PANTHER" id="PTHR34970">
    <property type="entry name" value="ABC TRANSPORTER A FAMILY PROTEIN"/>
    <property type="match status" value="1"/>
</dbReference>
<reference evidence="3" key="1">
    <citation type="submission" date="2018-05" db="EMBL/GenBank/DDBJ databases">
        <title>Draft genome of Mucuna pruriens seed.</title>
        <authorList>
            <person name="Nnadi N.E."/>
            <person name="Vos R."/>
            <person name="Hasami M.H."/>
            <person name="Devisetty U.K."/>
            <person name="Aguiy J.C."/>
        </authorList>
    </citation>
    <scope>NUCLEOTIDE SEQUENCE [LARGE SCALE GENOMIC DNA]</scope>
    <source>
        <strain evidence="3">JCA_2017</strain>
    </source>
</reference>
<keyword evidence="2" id="KW-0732">Signal</keyword>
<comment type="caution">
    <text evidence="3">The sequence shown here is derived from an EMBL/GenBank/DDBJ whole genome shotgun (WGS) entry which is preliminary data.</text>
</comment>
<keyword evidence="4" id="KW-1185">Reference proteome</keyword>
<evidence type="ECO:0000256" key="2">
    <source>
        <dbReference type="SAM" id="SignalP"/>
    </source>
</evidence>
<feature type="chain" id="PRO_5016804060" evidence="2">
    <location>
        <begin position="19"/>
        <end position="131"/>
    </location>
</feature>
<feature type="transmembrane region" description="Helical" evidence="1">
    <location>
        <begin position="102"/>
        <end position="128"/>
    </location>
</feature>
<dbReference type="AlphaFoldDB" id="A0A371HV37"/>
<gene>
    <name evidence="3" type="ORF">CR513_09315</name>
</gene>
<dbReference type="EMBL" id="QJKJ01001643">
    <property type="protein sequence ID" value="RDY06655.1"/>
    <property type="molecule type" value="Genomic_DNA"/>
</dbReference>
<protein>
    <submittedName>
        <fullName evidence="3">Uncharacterized protein</fullName>
    </submittedName>
</protein>
<keyword evidence="1" id="KW-0472">Membrane</keyword>
<keyword evidence="1" id="KW-0812">Transmembrane</keyword>
<organism evidence="3 4">
    <name type="scientific">Mucuna pruriens</name>
    <name type="common">Velvet bean</name>
    <name type="synonym">Dolichos pruriens</name>
    <dbReference type="NCBI Taxonomy" id="157652"/>
    <lineage>
        <taxon>Eukaryota</taxon>
        <taxon>Viridiplantae</taxon>
        <taxon>Streptophyta</taxon>
        <taxon>Embryophyta</taxon>
        <taxon>Tracheophyta</taxon>
        <taxon>Spermatophyta</taxon>
        <taxon>Magnoliopsida</taxon>
        <taxon>eudicotyledons</taxon>
        <taxon>Gunneridae</taxon>
        <taxon>Pentapetalae</taxon>
        <taxon>rosids</taxon>
        <taxon>fabids</taxon>
        <taxon>Fabales</taxon>
        <taxon>Fabaceae</taxon>
        <taxon>Papilionoideae</taxon>
        <taxon>50 kb inversion clade</taxon>
        <taxon>NPAAA clade</taxon>
        <taxon>indigoferoid/millettioid clade</taxon>
        <taxon>Phaseoleae</taxon>
        <taxon>Mucuna</taxon>
    </lineage>
</organism>
<sequence length="131" mass="14214">MSRSRLLWFTFGFTSTYAVFSQCVLKDLLVERLSLTSHMENEFRALEARLSNIQSSLPNRSSSIPAPTPDQLQELELLTLSLEPGSGCGLGYFVSKVEQTELLSLAGSFLAGAAFGAPSFTSFVSAVAKKL</sequence>
<evidence type="ECO:0000256" key="1">
    <source>
        <dbReference type="SAM" id="Phobius"/>
    </source>
</evidence>
<dbReference type="Proteomes" id="UP000257109">
    <property type="component" value="Unassembled WGS sequence"/>
</dbReference>
<evidence type="ECO:0000313" key="4">
    <source>
        <dbReference type="Proteomes" id="UP000257109"/>
    </source>
</evidence>
<dbReference type="PANTHER" id="PTHR34970:SF5">
    <property type="entry name" value="PROTEIN, PUTATIVE-RELATED"/>
    <property type="match status" value="1"/>
</dbReference>
<feature type="non-terminal residue" evidence="3">
    <location>
        <position position="1"/>
    </location>
</feature>
<keyword evidence="1" id="KW-1133">Transmembrane helix</keyword>
<accession>A0A371HV37</accession>
<name>A0A371HV37_MUCPR</name>
<evidence type="ECO:0000313" key="3">
    <source>
        <dbReference type="EMBL" id="RDY06655.1"/>
    </source>
</evidence>
<proteinExistence type="predicted"/>